<accession>A0A7Y6M9G7</accession>
<proteinExistence type="predicted"/>
<keyword evidence="3" id="KW-1185">Reference proteome</keyword>
<evidence type="ECO:0008006" key="4">
    <source>
        <dbReference type="Google" id="ProtNLM"/>
    </source>
</evidence>
<gene>
    <name evidence="2" type="ORF">HT134_05650</name>
</gene>
<organism evidence="2 3">
    <name type="scientific">Nonomuraea rhodomycinica</name>
    <dbReference type="NCBI Taxonomy" id="1712872"/>
    <lineage>
        <taxon>Bacteria</taxon>
        <taxon>Bacillati</taxon>
        <taxon>Actinomycetota</taxon>
        <taxon>Actinomycetes</taxon>
        <taxon>Streptosporangiales</taxon>
        <taxon>Streptosporangiaceae</taxon>
        <taxon>Nonomuraea</taxon>
    </lineage>
</organism>
<comment type="caution">
    <text evidence="2">The sequence shown here is derived from an EMBL/GenBank/DDBJ whole genome shotgun (WGS) entry which is preliminary data.</text>
</comment>
<sequence length="217" mass="23277">MPLSVSRAALAGAAAALAMLVTASPAGAAPVTHSAVSQDGVDRRVLLTKAEQPPVGEAYGEPWINPYFEPGVTGPTCWQYGRPTGASAGLSARFSTPTWFHAYDDVWVFPSADAAAAFERQWRADLATCVDRNPPGESGSFVLDVTKAGEADGVDVLRVTSGLNPYPQTQHWWVAVVRQGTVVYAVQLLDYRNGDPRPVPFDDTVAAIRKRIATYYP</sequence>
<name>A0A7Y6M9G7_9ACTN</name>
<dbReference type="Proteomes" id="UP000546126">
    <property type="component" value="Unassembled WGS sequence"/>
</dbReference>
<evidence type="ECO:0000313" key="3">
    <source>
        <dbReference type="Proteomes" id="UP000546126"/>
    </source>
</evidence>
<evidence type="ECO:0000256" key="1">
    <source>
        <dbReference type="SAM" id="SignalP"/>
    </source>
</evidence>
<protein>
    <recommendedName>
        <fullName evidence="4">PknH-like extracellular domain-containing protein</fullName>
    </recommendedName>
</protein>
<reference evidence="2 3" key="1">
    <citation type="submission" date="2020-06" db="EMBL/GenBank/DDBJ databases">
        <authorList>
            <person name="Chanama M."/>
        </authorList>
    </citation>
    <scope>NUCLEOTIDE SEQUENCE [LARGE SCALE GENOMIC DNA]</scope>
    <source>
        <strain evidence="2 3">TBRC6557</strain>
    </source>
</reference>
<dbReference type="EMBL" id="JABWGO010000001">
    <property type="protein sequence ID" value="NUW39617.1"/>
    <property type="molecule type" value="Genomic_DNA"/>
</dbReference>
<keyword evidence="1" id="KW-0732">Signal</keyword>
<feature type="chain" id="PRO_5030582282" description="PknH-like extracellular domain-containing protein" evidence="1">
    <location>
        <begin position="29"/>
        <end position="217"/>
    </location>
</feature>
<dbReference type="RefSeq" id="WP_175599133.1">
    <property type="nucleotide sequence ID" value="NZ_JABWGO010000001.1"/>
</dbReference>
<evidence type="ECO:0000313" key="2">
    <source>
        <dbReference type="EMBL" id="NUW39617.1"/>
    </source>
</evidence>
<feature type="signal peptide" evidence="1">
    <location>
        <begin position="1"/>
        <end position="28"/>
    </location>
</feature>
<dbReference type="AlphaFoldDB" id="A0A7Y6M9G7"/>